<evidence type="ECO:0000313" key="4">
    <source>
        <dbReference type="Proteomes" id="UP000243255"/>
    </source>
</evidence>
<name>A0A1M5MH05_9FIRM</name>
<dbReference type="Pfam" id="PF02325">
    <property type="entry name" value="CCB3_YggT"/>
    <property type="match status" value="1"/>
</dbReference>
<dbReference type="OrthoDB" id="283553at2"/>
<dbReference type="STRING" id="1121321.SAMN04488530_1079"/>
<dbReference type="EMBL" id="FQWX01000007">
    <property type="protein sequence ID" value="SHG76199.1"/>
    <property type="molecule type" value="Genomic_DNA"/>
</dbReference>
<protein>
    <submittedName>
        <fullName evidence="3">YggT family protein</fullName>
    </submittedName>
</protein>
<evidence type="ECO:0000313" key="3">
    <source>
        <dbReference type="EMBL" id="SHG76199.1"/>
    </source>
</evidence>
<dbReference type="GO" id="GO:0016020">
    <property type="term" value="C:membrane"/>
    <property type="evidence" value="ECO:0007669"/>
    <property type="project" value="InterPro"/>
</dbReference>
<reference evidence="4" key="1">
    <citation type="submission" date="2016-11" db="EMBL/GenBank/DDBJ databases">
        <authorList>
            <person name="Varghese N."/>
            <person name="Submissions S."/>
        </authorList>
    </citation>
    <scope>NUCLEOTIDE SEQUENCE [LARGE SCALE GENOMIC DNA]</scope>
    <source>
        <strain evidence="4">DSM 2635</strain>
    </source>
</reference>
<sequence length="87" mass="9960">MQTIGIALYKLLDLISFMILIQCIMSWFPGGTKNKIYEILSNLVDPIVDPVRSLMYSYTSGPIDFSPMIVIFILMFLKKTILSAFIY</sequence>
<gene>
    <name evidence="3" type="ORF">SAMN04488530_1079</name>
</gene>
<accession>A0A1M5MH05</accession>
<dbReference type="RefSeq" id="WP_073124738.1">
    <property type="nucleotide sequence ID" value="NZ_BAABCH010000024.1"/>
</dbReference>
<keyword evidence="4" id="KW-1185">Reference proteome</keyword>
<keyword evidence="2" id="KW-0812">Transmembrane</keyword>
<proteinExistence type="inferred from homology"/>
<feature type="transmembrane region" description="Helical" evidence="2">
    <location>
        <begin position="55"/>
        <end position="77"/>
    </location>
</feature>
<dbReference type="InterPro" id="IPR003425">
    <property type="entry name" value="CCB3/YggT"/>
</dbReference>
<dbReference type="PANTHER" id="PTHR33219:SF14">
    <property type="entry name" value="PROTEIN COFACTOR ASSEMBLY OF COMPLEX C SUBUNIT B CCB3, CHLOROPLASTIC-RELATED"/>
    <property type="match status" value="1"/>
</dbReference>
<feature type="transmembrane region" description="Helical" evidence="2">
    <location>
        <begin position="7"/>
        <end position="28"/>
    </location>
</feature>
<keyword evidence="2" id="KW-1133">Transmembrane helix</keyword>
<dbReference type="Proteomes" id="UP000243255">
    <property type="component" value="Unassembled WGS sequence"/>
</dbReference>
<evidence type="ECO:0000256" key="2">
    <source>
        <dbReference type="SAM" id="Phobius"/>
    </source>
</evidence>
<organism evidence="3 4">
    <name type="scientific">Asaccharospora irregularis DSM 2635</name>
    <dbReference type="NCBI Taxonomy" id="1121321"/>
    <lineage>
        <taxon>Bacteria</taxon>
        <taxon>Bacillati</taxon>
        <taxon>Bacillota</taxon>
        <taxon>Clostridia</taxon>
        <taxon>Peptostreptococcales</taxon>
        <taxon>Peptostreptococcaceae</taxon>
        <taxon>Asaccharospora</taxon>
    </lineage>
</organism>
<dbReference type="PANTHER" id="PTHR33219">
    <property type="entry name" value="YLMG HOMOLOG PROTEIN 2, CHLOROPLASTIC"/>
    <property type="match status" value="1"/>
</dbReference>
<evidence type="ECO:0000256" key="1">
    <source>
        <dbReference type="ARBA" id="ARBA00010894"/>
    </source>
</evidence>
<keyword evidence="2" id="KW-0472">Membrane</keyword>
<dbReference type="AlphaFoldDB" id="A0A1M5MH05"/>
<comment type="similarity">
    <text evidence="1">Belongs to the YggT family.</text>
</comment>